<evidence type="ECO:0000313" key="3">
    <source>
        <dbReference type="Proteomes" id="UP000800035"/>
    </source>
</evidence>
<protein>
    <submittedName>
        <fullName evidence="2">Uncharacterized protein</fullName>
    </submittedName>
</protein>
<organism evidence="2 3">
    <name type="scientific">Byssothecium circinans</name>
    <dbReference type="NCBI Taxonomy" id="147558"/>
    <lineage>
        <taxon>Eukaryota</taxon>
        <taxon>Fungi</taxon>
        <taxon>Dikarya</taxon>
        <taxon>Ascomycota</taxon>
        <taxon>Pezizomycotina</taxon>
        <taxon>Dothideomycetes</taxon>
        <taxon>Pleosporomycetidae</taxon>
        <taxon>Pleosporales</taxon>
        <taxon>Massarineae</taxon>
        <taxon>Massarinaceae</taxon>
        <taxon>Byssothecium</taxon>
    </lineage>
</organism>
<feature type="compositionally biased region" description="Gly residues" evidence="1">
    <location>
        <begin position="13"/>
        <end position="27"/>
    </location>
</feature>
<gene>
    <name evidence="2" type="ORF">CC80DRAFT_244327</name>
</gene>
<feature type="region of interest" description="Disordered" evidence="1">
    <location>
        <begin position="98"/>
        <end position="128"/>
    </location>
</feature>
<evidence type="ECO:0000313" key="2">
    <source>
        <dbReference type="EMBL" id="KAF1950110.1"/>
    </source>
</evidence>
<keyword evidence="3" id="KW-1185">Reference proteome</keyword>
<feature type="compositionally biased region" description="Basic and acidic residues" evidence="1">
    <location>
        <begin position="354"/>
        <end position="374"/>
    </location>
</feature>
<feature type="region of interest" description="Disordered" evidence="1">
    <location>
        <begin position="471"/>
        <end position="494"/>
    </location>
</feature>
<proteinExistence type="predicted"/>
<name>A0A6A5TCV0_9PLEO</name>
<evidence type="ECO:0000256" key="1">
    <source>
        <dbReference type="SAM" id="MobiDB-lite"/>
    </source>
</evidence>
<reference evidence="2" key="1">
    <citation type="journal article" date="2020" name="Stud. Mycol.">
        <title>101 Dothideomycetes genomes: a test case for predicting lifestyles and emergence of pathogens.</title>
        <authorList>
            <person name="Haridas S."/>
            <person name="Albert R."/>
            <person name="Binder M."/>
            <person name="Bloem J."/>
            <person name="Labutti K."/>
            <person name="Salamov A."/>
            <person name="Andreopoulos B."/>
            <person name="Baker S."/>
            <person name="Barry K."/>
            <person name="Bills G."/>
            <person name="Bluhm B."/>
            <person name="Cannon C."/>
            <person name="Castanera R."/>
            <person name="Culley D."/>
            <person name="Daum C."/>
            <person name="Ezra D."/>
            <person name="Gonzalez J."/>
            <person name="Henrissat B."/>
            <person name="Kuo A."/>
            <person name="Liang C."/>
            <person name="Lipzen A."/>
            <person name="Lutzoni F."/>
            <person name="Magnuson J."/>
            <person name="Mondo S."/>
            <person name="Nolan M."/>
            <person name="Ohm R."/>
            <person name="Pangilinan J."/>
            <person name="Park H.-J."/>
            <person name="Ramirez L."/>
            <person name="Alfaro M."/>
            <person name="Sun H."/>
            <person name="Tritt A."/>
            <person name="Yoshinaga Y."/>
            <person name="Zwiers L.-H."/>
            <person name="Turgeon B."/>
            <person name="Goodwin S."/>
            <person name="Spatafora J."/>
            <person name="Crous P."/>
            <person name="Grigoriev I."/>
        </authorList>
    </citation>
    <scope>NUCLEOTIDE SEQUENCE</scope>
    <source>
        <strain evidence="2">CBS 675.92</strain>
    </source>
</reference>
<dbReference type="EMBL" id="ML977028">
    <property type="protein sequence ID" value="KAF1950110.1"/>
    <property type="molecule type" value="Genomic_DNA"/>
</dbReference>
<feature type="compositionally biased region" description="Polar residues" evidence="1">
    <location>
        <begin position="98"/>
        <end position="112"/>
    </location>
</feature>
<feature type="compositionally biased region" description="Low complexity" evidence="1">
    <location>
        <begin position="332"/>
        <end position="353"/>
    </location>
</feature>
<accession>A0A6A5TCV0</accession>
<feature type="compositionally biased region" description="Low complexity" evidence="1">
    <location>
        <begin position="485"/>
        <end position="494"/>
    </location>
</feature>
<dbReference type="OrthoDB" id="3785839at2759"/>
<sequence length="740" mass="81833">MDQTNTFGNINYAGGGATAGEAPGEGGAAKATKQRGNTVGASYVPVLSSHHSQVPPGFAQASILSSNAPAALSATHRQNAHYEAAQALMGLQQVQEWNEHQSGQANEQQKFSQGDKRPPPSPELPQGFKVPRVQPREAARPFALYPLLSSAHDYGRHQSIPLFQGLQSEFSPPQPMYHGYGVLPPADFGSMYPRPPHMIPYDLEPIIIESIVPTQMPQTAQFDSGQDQGLEATSRIWPYHIQAGASAYGYPVPFPYQHPVPSQLGHHVAASPYQQSEVLRRSSVLDRRAANTLVQGELAVSPYQTVQPQRSTSMDLGAANYAVPLPPPYTIPSRDTSSNTSSPRPRPSPGNSKPLDKKSQRKQEAFKKKADALRQRRASLSTPAFAPNGTIPHHPHNMQLSNAAGGGTNVQSHSNTPLPIISQLDMGVRRSQSRTSQRTTDQQTVPHKPPSHGHSHAEDNGAAEHLMSLSRSRTQEPPVLPPTSPNQQPVQPVIPPFTQQVVPNYKDYLAPITLYKIDPKNTTHHHASAWLETLFIPTLQKTLTPNPRSLLSVTQGFIPDANTTHFIVLHNADDPFHTHTHPHPHPQTPAAHTTSIGCYGYYYRDPSAVLYWRTFVPGIEDQIREAEAEGMIREVRRWEADMQPRQRRFHKAYWKCARREPLGGLLNCGVSTFEAVVEEEREKEEKEEGEDIEELELSEEDVMAEWDVSDGVAEEGWDTVLEAGKGAWIVPPEHWILWSD</sequence>
<dbReference type="Proteomes" id="UP000800035">
    <property type="component" value="Unassembled WGS sequence"/>
</dbReference>
<feature type="region of interest" description="Disordered" evidence="1">
    <location>
        <begin position="319"/>
        <end position="459"/>
    </location>
</feature>
<feature type="region of interest" description="Disordered" evidence="1">
    <location>
        <begin position="1"/>
        <end position="36"/>
    </location>
</feature>
<feature type="compositionally biased region" description="Low complexity" evidence="1">
    <location>
        <begin position="429"/>
        <end position="444"/>
    </location>
</feature>
<dbReference type="AlphaFoldDB" id="A0A6A5TCV0"/>